<feature type="transmembrane region" description="Helical" evidence="1">
    <location>
        <begin position="83"/>
        <end position="102"/>
    </location>
</feature>
<feature type="transmembrane region" description="Helical" evidence="1">
    <location>
        <begin position="57"/>
        <end position="76"/>
    </location>
</feature>
<protein>
    <submittedName>
        <fullName evidence="2">Membrane protein, putative</fullName>
    </submittedName>
</protein>
<feature type="transmembrane region" description="Helical" evidence="1">
    <location>
        <begin position="292"/>
        <end position="315"/>
    </location>
</feature>
<dbReference type="AlphaFoldDB" id="B5YCR1"/>
<evidence type="ECO:0000313" key="3">
    <source>
        <dbReference type="Proteomes" id="UP000001733"/>
    </source>
</evidence>
<dbReference type="Proteomes" id="UP000001733">
    <property type="component" value="Chromosome"/>
</dbReference>
<dbReference type="STRING" id="309799.DICTH_0437"/>
<keyword evidence="1" id="KW-0472">Membrane</keyword>
<keyword evidence="1" id="KW-1133">Transmembrane helix</keyword>
<feature type="transmembrane region" description="Helical" evidence="1">
    <location>
        <begin position="140"/>
        <end position="163"/>
    </location>
</feature>
<feature type="transmembrane region" description="Helical" evidence="1">
    <location>
        <begin position="360"/>
        <end position="379"/>
    </location>
</feature>
<keyword evidence="3" id="KW-1185">Reference proteome</keyword>
<reference evidence="2 3" key="1">
    <citation type="journal article" date="2014" name="Genome Announc.">
        <title>Complete Genome Sequence of the Extreme Thermophile Dictyoglomus thermophilum H-6-12.</title>
        <authorList>
            <person name="Coil D.A."/>
            <person name="Badger J.H."/>
            <person name="Forberger H.C."/>
            <person name="Riggs F."/>
            <person name="Madupu R."/>
            <person name="Fedorova N."/>
            <person name="Ward N."/>
            <person name="Robb F.T."/>
            <person name="Eisen J.A."/>
        </authorList>
    </citation>
    <scope>NUCLEOTIDE SEQUENCE [LARGE SCALE GENOMIC DNA]</scope>
    <source>
        <strain evidence="3">ATCC 35947 / DSM 3960 / H-6-12</strain>
    </source>
</reference>
<name>B5YCR1_DICT6</name>
<dbReference type="KEGG" id="dth:DICTH_0437"/>
<feature type="transmembrane region" description="Helical" evidence="1">
    <location>
        <begin position="12"/>
        <end position="37"/>
    </location>
</feature>
<dbReference type="eggNOG" id="ENOG502ZBID">
    <property type="taxonomic scope" value="Bacteria"/>
</dbReference>
<feature type="transmembrane region" description="Helical" evidence="1">
    <location>
        <begin position="183"/>
        <end position="205"/>
    </location>
</feature>
<feature type="transmembrane region" description="Helical" evidence="1">
    <location>
        <begin position="212"/>
        <end position="227"/>
    </location>
</feature>
<accession>B5YCR1</accession>
<feature type="transmembrane region" description="Helical" evidence="1">
    <location>
        <begin position="406"/>
        <end position="426"/>
    </location>
</feature>
<organism evidence="2 3">
    <name type="scientific">Dictyoglomus thermophilum (strain ATCC 35947 / DSM 3960 / H-6-12)</name>
    <dbReference type="NCBI Taxonomy" id="309799"/>
    <lineage>
        <taxon>Bacteria</taxon>
        <taxon>Pseudomonadati</taxon>
        <taxon>Dictyoglomota</taxon>
        <taxon>Dictyoglomia</taxon>
        <taxon>Dictyoglomales</taxon>
        <taxon>Dictyoglomaceae</taxon>
        <taxon>Dictyoglomus</taxon>
    </lineage>
</organism>
<evidence type="ECO:0000256" key="1">
    <source>
        <dbReference type="SAM" id="Phobius"/>
    </source>
</evidence>
<gene>
    <name evidence="2" type="ordered locus">DICTH_0437</name>
</gene>
<evidence type="ECO:0000313" key="2">
    <source>
        <dbReference type="EMBL" id="ACI19873.1"/>
    </source>
</evidence>
<keyword evidence="1" id="KW-0812">Transmembrane</keyword>
<sequence length="437" mass="51322">MKNGSSNKIELSVFFRSFLVIVLYRLVLDLSYILVISRFFNYEGYYLIINKLKVLESYLFLIVLGAFILVFIYFRIRVFPSEFLLYLLFLFTYIPLGSLYALCDKPRLFFYYSTFFWFLLIFMYYVFPIFKVRRVRFSKFLFLTCTILFNMAVLFLIFKYLGISFNFDLSLVYEIRSRYVESNIPFAGYLFNWVGYAINPLFLSYVFNKRQWLTFIFSIFIQLLLFSQTGLKSFLFVPILVLGVNWLYQKYGSKKLYLLTTLLIGLTVALGILSYFLMGDIWVSSLLTRRTFYVPALLSFYYYDFFTSRGFTYLAQHRLFGGFLKYPYSLNPPHLIGSVYFGTPEMGANNGILGDSYMNFGFLGAILWSFVLILFFKILDSFCDMDKNEVLIGPLAVFANAFTNSALLTVMTTHGFLILLLFSIIIPKNRIKYRSEG</sequence>
<dbReference type="PaxDb" id="309799-DICTH_0437"/>
<dbReference type="EMBL" id="CP001146">
    <property type="protein sequence ID" value="ACI19873.1"/>
    <property type="molecule type" value="Genomic_DNA"/>
</dbReference>
<dbReference type="HOGENOM" id="CLU_050515_0_0_0"/>
<feature type="transmembrane region" description="Helical" evidence="1">
    <location>
        <begin position="108"/>
        <end position="128"/>
    </location>
</feature>
<feature type="transmembrane region" description="Helical" evidence="1">
    <location>
        <begin position="256"/>
        <end position="277"/>
    </location>
</feature>
<proteinExistence type="predicted"/>